<reference evidence="10" key="1">
    <citation type="journal article" date="2021" name="Open Biol.">
        <title>Shared evolutionary footprints suggest mitochondrial oxidative damage underlies multiple complex I losses in fungi.</title>
        <authorList>
            <person name="Schikora-Tamarit M.A."/>
            <person name="Marcet-Houben M."/>
            <person name="Nosek J."/>
            <person name="Gabaldon T."/>
        </authorList>
    </citation>
    <scope>NUCLEOTIDE SEQUENCE</scope>
    <source>
        <strain evidence="10">NCAIM Y.01608</strain>
    </source>
</reference>
<evidence type="ECO:0000256" key="8">
    <source>
        <dbReference type="SAM" id="SignalP"/>
    </source>
</evidence>
<evidence type="ECO:0000256" key="5">
    <source>
        <dbReference type="ARBA" id="ARBA00022989"/>
    </source>
</evidence>
<dbReference type="PANTHER" id="PTHR12640">
    <property type="entry name" value="RIBOPHORIN II"/>
    <property type="match status" value="1"/>
</dbReference>
<keyword evidence="11" id="KW-1185">Reference proteome</keyword>
<evidence type="ECO:0000256" key="2">
    <source>
        <dbReference type="ARBA" id="ARBA00022692"/>
    </source>
</evidence>
<dbReference type="InterPro" id="IPR008814">
    <property type="entry name" value="Swp1"/>
</dbReference>
<keyword evidence="6 7" id="KW-0472">Membrane</keyword>
<reference evidence="10" key="2">
    <citation type="submission" date="2021-01" db="EMBL/GenBank/DDBJ databases">
        <authorList>
            <person name="Schikora-Tamarit M.A."/>
        </authorList>
    </citation>
    <scope>NUCLEOTIDE SEQUENCE</scope>
    <source>
        <strain evidence="10">NCAIM Y.01608</strain>
    </source>
</reference>
<comment type="subcellular location">
    <subcellularLocation>
        <location evidence="1">Endoplasmic reticulum membrane</location>
        <topology evidence="1">Multi-pass membrane protein</topology>
    </subcellularLocation>
</comment>
<protein>
    <recommendedName>
        <fullName evidence="9">Ribophorin II C-terminal domain-containing protein</fullName>
    </recommendedName>
</protein>
<organism evidence="10 11">
    <name type="scientific">Ogataea polymorpha</name>
    <dbReference type="NCBI Taxonomy" id="460523"/>
    <lineage>
        <taxon>Eukaryota</taxon>
        <taxon>Fungi</taxon>
        <taxon>Dikarya</taxon>
        <taxon>Ascomycota</taxon>
        <taxon>Saccharomycotina</taxon>
        <taxon>Pichiomycetes</taxon>
        <taxon>Pichiales</taxon>
        <taxon>Pichiaceae</taxon>
        <taxon>Ogataea</taxon>
    </lineage>
</organism>
<feature type="domain" description="Ribophorin II C-terminal" evidence="9">
    <location>
        <begin position="152"/>
        <end position="251"/>
    </location>
</feature>
<accession>A0A9P8T8J9</accession>
<evidence type="ECO:0000256" key="1">
    <source>
        <dbReference type="ARBA" id="ARBA00004477"/>
    </source>
</evidence>
<evidence type="ECO:0000259" key="9">
    <source>
        <dbReference type="Pfam" id="PF25147"/>
    </source>
</evidence>
<feature type="transmembrane region" description="Helical" evidence="7">
    <location>
        <begin position="200"/>
        <end position="221"/>
    </location>
</feature>
<keyword evidence="5 7" id="KW-1133">Transmembrane helix</keyword>
<evidence type="ECO:0000256" key="4">
    <source>
        <dbReference type="ARBA" id="ARBA00022824"/>
    </source>
</evidence>
<dbReference type="PANTHER" id="PTHR12640:SF0">
    <property type="entry name" value="DOLICHYL-DIPHOSPHOOLIGOSACCHARIDE--PROTEIN GLYCOSYLTRANSFERASE SUBUNIT 2"/>
    <property type="match status" value="1"/>
</dbReference>
<comment type="caution">
    <text evidence="10">The sequence shown here is derived from an EMBL/GenBank/DDBJ whole genome shotgun (WGS) entry which is preliminary data.</text>
</comment>
<feature type="signal peptide" evidence="8">
    <location>
        <begin position="1"/>
        <end position="21"/>
    </location>
</feature>
<keyword evidence="4" id="KW-0256">Endoplasmic reticulum</keyword>
<evidence type="ECO:0000313" key="10">
    <source>
        <dbReference type="EMBL" id="KAH3669604.1"/>
    </source>
</evidence>
<gene>
    <name evidence="10" type="ORF">OGATHE_002416</name>
</gene>
<dbReference type="AlphaFoldDB" id="A0A9P8T8J9"/>
<evidence type="ECO:0000256" key="3">
    <source>
        <dbReference type="ARBA" id="ARBA00022729"/>
    </source>
</evidence>
<evidence type="ECO:0000256" key="7">
    <source>
        <dbReference type="SAM" id="Phobius"/>
    </source>
</evidence>
<name>A0A9P8T8J9_9ASCO</name>
<sequence length="258" mass="28700">MLSLAFLLLCVPVWTLDLANGFLSIDGAAVSFEGSPIGLESTSKSIEIQFDILDKGEKLKSPPQQVSILLTAGDVDSYYYPKIKDSRAKLDIPVSKLSKYIKQGPQIDVSVLIGDKVKEYNMIRKVGQIHSNLHSSPRPERFGKKPEIIHQFKSPQKYVNPIISIIFIGGVVALMAALFISWNRLDAVNFGNIGKLPCGYTVQFFVCLALLENIFIHYFLSASIFTTIYRTLIVAPVGVYVGSKVLKELYQLRQAGKR</sequence>
<dbReference type="Proteomes" id="UP000788993">
    <property type="component" value="Unassembled WGS sequence"/>
</dbReference>
<dbReference type="GO" id="GO:0006487">
    <property type="term" value="P:protein N-linked glycosylation"/>
    <property type="evidence" value="ECO:0007669"/>
    <property type="project" value="TreeGrafter"/>
</dbReference>
<proteinExistence type="predicted"/>
<feature type="transmembrane region" description="Helical" evidence="7">
    <location>
        <begin position="158"/>
        <end position="180"/>
    </location>
</feature>
<keyword evidence="3 8" id="KW-0732">Signal</keyword>
<feature type="chain" id="PRO_5044208931" description="Ribophorin II C-terminal domain-containing protein" evidence="8">
    <location>
        <begin position="22"/>
        <end position="258"/>
    </location>
</feature>
<evidence type="ECO:0000256" key="6">
    <source>
        <dbReference type="ARBA" id="ARBA00023136"/>
    </source>
</evidence>
<dbReference type="EMBL" id="JAEUBD010000983">
    <property type="protein sequence ID" value="KAH3669604.1"/>
    <property type="molecule type" value="Genomic_DNA"/>
</dbReference>
<dbReference type="Pfam" id="PF25147">
    <property type="entry name" value="Ribophorin_II_C"/>
    <property type="match status" value="1"/>
</dbReference>
<keyword evidence="2 7" id="KW-0812">Transmembrane</keyword>
<evidence type="ECO:0000313" key="11">
    <source>
        <dbReference type="Proteomes" id="UP000788993"/>
    </source>
</evidence>
<dbReference type="GO" id="GO:0008250">
    <property type="term" value="C:oligosaccharyltransferase complex"/>
    <property type="evidence" value="ECO:0007669"/>
    <property type="project" value="InterPro"/>
</dbReference>
<dbReference type="InterPro" id="IPR056790">
    <property type="entry name" value="Ribophorin_II_C"/>
</dbReference>